<keyword evidence="7 11" id="KW-0100">Branched-chain amino acid biosynthesis</keyword>
<dbReference type="GO" id="GO:0009098">
    <property type="term" value="P:L-leucine biosynthetic process"/>
    <property type="evidence" value="ECO:0007669"/>
    <property type="project" value="TreeGrafter"/>
</dbReference>
<comment type="catalytic activity">
    <reaction evidence="11">
        <text>L-leucine + 2-oxoglutarate = 4-methyl-2-oxopentanoate + L-glutamate</text>
        <dbReference type="Rhea" id="RHEA:18321"/>
        <dbReference type="ChEBI" id="CHEBI:16810"/>
        <dbReference type="ChEBI" id="CHEBI:17865"/>
        <dbReference type="ChEBI" id="CHEBI:29985"/>
        <dbReference type="ChEBI" id="CHEBI:57427"/>
        <dbReference type="EC" id="2.6.1.42"/>
    </reaction>
</comment>
<dbReference type="PANTHER" id="PTHR11825">
    <property type="entry name" value="SUBGROUP IIII AMINOTRANSFERASE"/>
    <property type="match status" value="1"/>
</dbReference>
<dbReference type="Gene3D" id="3.20.10.10">
    <property type="entry name" value="D-amino Acid Aminotransferase, subunit A, domain 2"/>
    <property type="match status" value="1"/>
</dbReference>
<dbReference type="AlphaFoldDB" id="A0A9X0A187"/>
<dbReference type="GO" id="GO:0004084">
    <property type="term" value="F:branched-chain-amino-acid transaminase activity"/>
    <property type="evidence" value="ECO:0007669"/>
    <property type="project" value="UniProtKB-EC"/>
</dbReference>
<dbReference type="InterPro" id="IPR018300">
    <property type="entry name" value="Aminotrans_IV_CS"/>
</dbReference>
<evidence type="ECO:0000256" key="8">
    <source>
        <dbReference type="PIRSR" id="PIRSR006468-1"/>
    </source>
</evidence>
<protein>
    <recommendedName>
        <fullName evidence="11">Branched-chain-amino-acid aminotransferase</fullName>
        <ecNumber evidence="11">2.6.1.42</ecNumber>
    </recommendedName>
</protein>
<organism evidence="12 13">
    <name type="scientific">Desmophyllum pertusum</name>
    <dbReference type="NCBI Taxonomy" id="174260"/>
    <lineage>
        <taxon>Eukaryota</taxon>
        <taxon>Metazoa</taxon>
        <taxon>Cnidaria</taxon>
        <taxon>Anthozoa</taxon>
        <taxon>Hexacorallia</taxon>
        <taxon>Scleractinia</taxon>
        <taxon>Caryophylliina</taxon>
        <taxon>Caryophylliidae</taxon>
        <taxon>Desmophyllum</taxon>
    </lineage>
</organism>
<keyword evidence="13" id="KW-1185">Reference proteome</keyword>
<evidence type="ECO:0000313" key="12">
    <source>
        <dbReference type="EMBL" id="KAJ7390998.1"/>
    </source>
</evidence>
<dbReference type="PIRSF" id="PIRSF006468">
    <property type="entry name" value="BCAT1"/>
    <property type="match status" value="1"/>
</dbReference>
<keyword evidence="6 10" id="KW-0663">Pyridoxal phosphate</keyword>
<dbReference type="InterPro" id="IPR036038">
    <property type="entry name" value="Aminotransferase-like"/>
</dbReference>
<dbReference type="FunFam" id="3.20.10.10:FF:000004">
    <property type="entry name" value="Branched-chain-amino-acid aminotransferase"/>
    <property type="match status" value="1"/>
</dbReference>
<name>A0A9X0A187_9CNID</name>
<dbReference type="InterPro" id="IPR043131">
    <property type="entry name" value="BCAT-like_N"/>
</dbReference>
<comment type="catalytic activity">
    <reaction evidence="11">
        <text>L-valine + 2-oxoglutarate = 3-methyl-2-oxobutanoate + L-glutamate</text>
        <dbReference type="Rhea" id="RHEA:24813"/>
        <dbReference type="ChEBI" id="CHEBI:11851"/>
        <dbReference type="ChEBI" id="CHEBI:16810"/>
        <dbReference type="ChEBI" id="CHEBI:29985"/>
        <dbReference type="ChEBI" id="CHEBI:57762"/>
        <dbReference type="EC" id="2.6.1.42"/>
    </reaction>
</comment>
<evidence type="ECO:0000256" key="1">
    <source>
        <dbReference type="ARBA" id="ARBA00001933"/>
    </source>
</evidence>
<dbReference type="SUPFAM" id="SSF56752">
    <property type="entry name" value="D-aminoacid aminotransferase-like PLP-dependent enzymes"/>
    <property type="match status" value="1"/>
</dbReference>
<dbReference type="FunFam" id="3.30.470.10:FF:000002">
    <property type="entry name" value="Branched-chain-amino-acid aminotransferase"/>
    <property type="match status" value="1"/>
</dbReference>
<dbReference type="PANTHER" id="PTHR11825:SF44">
    <property type="entry name" value="BRANCHED-CHAIN-AMINO-ACID AMINOTRANSFERASE"/>
    <property type="match status" value="1"/>
</dbReference>
<keyword evidence="3 11" id="KW-0032">Aminotransferase</keyword>
<comment type="caution">
    <text evidence="12">The sequence shown here is derived from an EMBL/GenBank/DDBJ whole genome shotgun (WGS) entry which is preliminary data.</text>
</comment>
<reference evidence="12" key="1">
    <citation type="submission" date="2023-01" db="EMBL/GenBank/DDBJ databases">
        <title>Genome assembly of the deep-sea coral Lophelia pertusa.</title>
        <authorList>
            <person name="Herrera S."/>
            <person name="Cordes E."/>
        </authorList>
    </citation>
    <scope>NUCLEOTIDE SEQUENCE</scope>
    <source>
        <strain evidence="12">USNM1676648</strain>
        <tissue evidence="12">Polyp</tissue>
    </source>
</reference>
<evidence type="ECO:0000256" key="5">
    <source>
        <dbReference type="ARBA" id="ARBA00022679"/>
    </source>
</evidence>
<comment type="catalytic activity">
    <reaction evidence="11">
        <text>L-isoleucine + 2-oxoglutarate = (S)-3-methyl-2-oxopentanoate + L-glutamate</text>
        <dbReference type="Rhea" id="RHEA:24801"/>
        <dbReference type="ChEBI" id="CHEBI:16810"/>
        <dbReference type="ChEBI" id="CHEBI:29985"/>
        <dbReference type="ChEBI" id="CHEBI:35146"/>
        <dbReference type="ChEBI" id="CHEBI:58045"/>
        <dbReference type="EC" id="2.6.1.42"/>
    </reaction>
</comment>
<evidence type="ECO:0000256" key="4">
    <source>
        <dbReference type="ARBA" id="ARBA00022605"/>
    </source>
</evidence>
<dbReference type="InterPro" id="IPR043132">
    <property type="entry name" value="BCAT-like_C"/>
</dbReference>
<keyword evidence="4 11" id="KW-0028">Amino-acid biosynthesis</keyword>
<dbReference type="GO" id="GO:0005739">
    <property type="term" value="C:mitochondrion"/>
    <property type="evidence" value="ECO:0007669"/>
    <property type="project" value="TreeGrafter"/>
</dbReference>
<dbReference type="Gene3D" id="3.30.470.10">
    <property type="match status" value="1"/>
</dbReference>
<evidence type="ECO:0000256" key="6">
    <source>
        <dbReference type="ARBA" id="ARBA00022898"/>
    </source>
</evidence>
<dbReference type="Pfam" id="PF01063">
    <property type="entry name" value="Aminotran_4"/>
    <property type="match status" value="1"/>
</dbReference>
<evidence type="ECO:0000313" key="13">
    <source>
        <dbReference type="Proteomes" id="UP001163046"/>
    </source>
</evidence>
<evidence type="ECO:0000256" key="11">
    <source>
        <dbReference type="RuleBase" id="RU004517"/>
    </source>
</evidence>
<dbReference type="InterPro" id="IPR033939">
    <property type="entry name" value="BCAT_family"/>
</dbReference>
<dbReference type="PROSITE" id="PS00770">
    <property type="entry name" value="AA_TRANSFER_CLASS_4"/>
    <property type="match status" value="1"/>
</dbReference>
<dbReference type="CDD" id="cd01557">
    <property type="entry name" value="BCAT_beta_family"/>
    <property type="match status" value="1"/>
</dbReference>
<evidence type="ECO:0000256" key="7">
    <source>
        <dbReference type="ARBA" id="ARBA00023304"/>
    </source>
</evidence>
<evidence type="ECO:0000256" key="10">
    <source>
        <dbReference type="RuleBase" id="RU004516"/>
    </source>
</evidence>
<sequence length="404" mass="45394">MASRFTKFCSIYVSSFRFSALSGTGAKRLTPQVLIRGLSTDSDIKYDRLVVEPITTPKPKPDVNSLVFGAEFTDHMLSVEWSADNGWDEPKITPYQNLSLAPSSSTLHYALECFEGLKAYRGDDNKLRLFRPMENMRRLNRSADRACLPGFDGEEFLKCLKHLISIDREWVPYSNKCSLYIRPTLIGTQPALGVNKSSTALLYVILSPVGPYFKTGTFSPVALLADPSFVRAWPGGCGDSKMGGNYGPTILAQRHAEMQGLQQVLWLYGEERQITEVGTMNIFMLWINENGEKELVTPPLNGMILPGITRKSLLELAKSWGEFKVTEKEFTMEDVIKASQDNRIKEMFGAGTACVVCPVNRILYEGQNIMIPTMENLEITKRFYEELTAIQYGRTPSSWSEIVD</sequence>
<feature type="modified residue" description="N6-(pyridoxal phosphate)lysine" evidence="8">
    <location>
        <position position="241"/>
    </location>
</feature>
<dbReference type="EMBL" id="MU825409">
    <property type="protein sequence ID" value="KAJ7390998.1"/>
    <property type="molecule type" value="Genomic_DNA"/>
</dbReference>
<dbReference type="NCBIfam" id="NF009897">
    <property type="entry name" value="PRK13357.1"/>
    <property type="match status" value="1"/>
</dbReference>
<dbReference type="Proteomes" id="UP001163046">
    <property type="component" value="Unassembled WGS sequence"/>
</dbReference>
<gene>
    <name evidence="12" type="primary">BCAT1</name>
    <name evidence="12" type="ORF">OS493_021018</name>
</gene>
<keyword evidence="5 11" id="KW-0808">Transferase</keyword>
<evidence type="ECO:0000256" key="3">
    <source>
        <dbReference type="ARBA" id="ARBA00022576"/>
    </source>
</evidence>
<dbReference type="InterPro" id="IPR005786">
    <property type="entry name" value="B_amino_transII"/>
</dbReference>
<dbReference type="OrthoDB" id="1732691at2759"/>
<dbReference type="EC" id="2.6.1.42" evidence="11"/>
<accession>A0A9X0A187</accession>
<evidence type="ECO:0000256" key="2">
    <source>
        <dbReference type="ARBA" id="ARBA00009320"/>
    </source>
</evidence>
<dbReference type="InterPro" id="IPR001544">
    <property type="entry name" value="Aminotrans_IV"/>
</dbReference>
<evidence type="ECO:0000256" key="9">
    <source>
        <dbReference type="RuleBase" id="RU004106"/>
    </source>
</evidence>
<dbReference type="GO" id="GO:0009099">
    <property type="term" value="P:L-valine biosynthetic process"/>
    <property type="evidence" value="ECO:0007669"/>
    <property type="project" value="TreeGrafter"/>
</dbReference>
<proteinExistence type="inferred from homology"/>
<comment type="cofactor">
    <cofactor evidence="1 10">
        <name>pyridoxal 5'-phosphate</name>
        <dbReference type="ChEBI" id="CHEBI:597326"/>
    </cofactor>
</comment>
<comment type="similarity">
    <text evidence="2 9">Belongs to the class-IV pyridoxal-phosphate-dependent aminotransferase family.</text>
</comment>
<dbReference type="NCBIfam" id="TIGR01123">
    <property type="entry name" value="ilvE_II"/>
    <property type="match status" value="1"/>
</dbReference>